<dbReference type="PANTHER" id="PTHR32322:SF18">
    <property type="entry name" value="S-ADENOSYLMETHIONINE_S-ADENOSYLHOMOCYSTEINE TRANSPORTER"/>
    <property type="match status" value="1"/>
</dbReference>
<name>A0A6M4GRC2_9PROT</name>
<feature type="transmembrane region" description="Helical" evidence="6">
    <location>
        <begin position="169"/>
        <end position="189"/>
    </location>
</feature>
<feature type="transmembrane region" description="Helical" evidence="6">
    <location>
        <begin position="30"/>
        <end position="48"/>
    </location>
</feature>
<evidence type="ECO:0000256" key="6">
    <source>
        <dbReference type="SAM" id="Phobius"/>
    </source>
</evidence>
<dbReference type="Gene3D" id="1.10.3730.20">
    <property type="match status" value="1"/>
</dbReference>
<feature type="transmembrane region" description="Helical" evidence="6">
    <location>
        <begin position="139"/>
        <end position="157"/>
    </location>
</feature>
<dbReference type="Proteomes" id="UP000501534">
    <property type="component" value="Chromosome"/>
</dbReference>
<comment type="subcellular location">
    <subcellularLocation>
        <location evidence="1">Cell membrane</location>
        <topology evidence="1">Multi-pass membrane protein</topology>
    </subcellularLocation>
</comment>
<dbReference type="Pfam" id="PF00892">
    <property type="entry name" value="EamA"/>
    <property type="match status" value="2"/>
</dbReference>
<accession>A0A6M4GRC2</accession>
<feature type="transmembrane region" description="Helical" evidence="6">
    <location>
        <begin position="114"/>
        <end position="133"/>
    </location>
</feature>
<evidence type="ECO:0000256" key="3">
    <source>
        <dbReference type="ARBA" id="ARBA00022692"/>
    </source>
</evidence>
<evidence type="ECO:0000313" key="8">
    <source>
        <dbReference type="EMBL" id="QJR09900.1"/>
    </source>
</evidence>
<gene>
    <name evidence="8" type="primary">yijE_2</name>
    <name evidence="8" type="ORF">DSM104443_00951</name>
</gene>
<keyword evidence="9" id="KW-1185">Reference proteome</keyword>
<dbReference type="GO" id="GO:0005886">
    <property type="term" value="C:plasma membrane"/>
    <property type="evidence" value="ECO:0007669"/>
    <property type="project" value="UniProtKB-SubCell"/>
</dbReference>
<dbReference type="InterPro" id="IPR050638">
    <property type="entry name" value="AA-Vitamin_Transporters"/>
</dbReference>
<evidence type="ECO:0000256" key="4">
    <source>
        <dbReference type="ARBA" id="ARBA00022989"/>
    </source>
</evidence>
<dbReference type="AlphaFoldDB" id="A0A6M4GRC2"/>
<evidence type="ECO:0000256" key="2">
    <source>
        <dbReference type="ARBA" id="ARBA00022475"/>
    </source>
</evidence>
<evidence type="ECO:0000259" key="7">
    <source>
        <dbReference type="Pfam" id="PF00892"/>
    </source>
</evidence>
<feature type="domain" description="EamA" evidence="7">
    <location>
        <begin position="3"/>
        <end position="130"/>
    </location>
</feature>
<feature type="transmembrane region" description="Helical" evidence="6">
    <location>
        <begin position="201"/>
        <end position="220"/>
    </location>
</feature>
<dbReference type="InterPro" id="IPR000620">
    <property type="entry name" value="EamA_dom"/>
</dbReference>
<proteinExistence type="predicted"/>
<organism evidence="8 9">
    <name type="scientific">Usitatibacter rugosus</name>
    <dbReference type="NCBI Taxonomy" id="2732067"/>
    <lineage>
        <taxon>Bacteria</taxon>
        <taxon>Pseudomonadati</taxon>
        <taxon>Pseudomonadota</taxon>
        <taxon>Betaproteobacteria</taxon>
        <taxon>Nitrosomonadales</taxon>
        <taxon>Usitatibacteraceae</taxon>
        <taxon>Usitatibacter</taxon>
    </lineage>
</organism>
<evidence type="ECO:0000313" key="9">
    <source>
        <dbReference type="Proteomes" id="UP000501534"/>
    </source>
</evidence>
<keyword evidence="5 6" id="KW-0472">Membrane</keyword>
<dbReference type="KEGG" id="uru:DSM104443_00951"/>
<protein>
    <submittedName>
        <fullName evidence="8">Putative cystine transporter YijE</fullName>
    </submittedName>
</protein>
<keyword evidence="2" id="KW-1003">Cell membrane</keyword>
<feature type="transmembrane region" description="Helical" evidence="6">
    <location>
        <begin position="257"/>
        <end position="278"/>
    </location>
</feature>
<feature type="transmembrane region" description="Helical" evidence="6">
    <location>
        <begin position="86"/>
        <end position="107"/>
    </location>
</feature>
<dbReference type="EMBL" id="CP053069">
    <property type="protein sequence ID" value="QJR09900.1"/>
    <property type="molecule type" value="Genomic_DNA"/>
</dbReference>
<dbReference type="SUPFAM" id="SSF103481">
    <property type="entry name" value="Multidrug resistance efflux transporter EmrE"/>
    <property type="match status" value="2"/>
</dbReference>
<evidence type="ECO:0000256" key="1">
    <source>
        <dbReference type="ARBA" id="ARBA00004651"/>
    </source>
</evidence>
<evidence type="ECO:0000256" key="5">
    <source>
        <dbReference type="ARBA" id="ARBA00023136"/>
    </source>
</evidence>
<dbReference type="PANTHER" id="PTHR32322">
    <property type="entry name" value="INNER MEMBRANE TRANSPORTER"/>
    <property type="match status" value="1"/>
</dbReference>
<feature type="domain" description="EamA" evidence="7">
    <location>
        <begin position="139"/>
        <end position="274"/>
    </location>
</feature>
<reference evidence="8 9" key="1">
    <citation type="submission" date="2020-04" db="EMBL/GenBank/DDBJ databases">
        <title>Usitatibacter rugosus gen. nov., sp. nov. and Usitatibacter palustris sp. nov., novel members of Usitatibacteraceae fam. nov. within the order Nitrosomonadales isolated from soil.</title>
        <authorList>
            <person name="Huber K.J."/>
            <person name="Neumann-Schaal M."/>
            <person name="Geppert A."/>
            <person name="Luckner M."/>
            <person name="Wanner G."/>
            <person name="Overmann J."/>
        </authorList>
    </citation>
    <scope>NUCLEOTIDE SEQUENCE [LARGE SCALE GENOMIC DNA]</scope>
    <source>
        <strain evidence="8 9">0125_3</strain>
    </source>
</reference>
<keyword evidence="3 6" id="KW-0812">Transmembrane</keyword>
<keyword evidence="4 6" id="KW-1133">Transmembrane helix</keyword>
<feature type="transmembrane region" description="Helical" evidence="6">
    <location>
        <begin position="60"/>
        <end position="80"/>
    </location>
</feature>
<sequence length="284" mass="30883">MAALVAMVLIWGYSWVVMKIALRHAHPFDFAAWRVGLGSAFLFLLVKLTGRKLLLPRYRMAVLLGCTQVALFVALSHFALLKAGPGKTSVLVFTMPFWMIVFAHFLIGERMRGTQWIAVAIAFAGLTLIVAPWDLTSVYGSLLAVAGGAVWAISAVMSKRWPTPGTDPLTFTAWQLLFGAIVLAALAATTSDRPIEWTHEYIYALAFSTIAATAIGWWLWTYILQNTPAGIAGLNSLGIPVVAVMSSWVQLGERPPGLELAGMLLIGFALALLAWLNLRNAART</sequence>
<dbReference type="InterPro" id="IPR037185">
    <property type="entry name" value="EmrE-like"/>
</dbReference>
<feature type="transmembrane region" description="Helical" evidence="6">
    <location>
        <begin position="232"/>
        <end position="251"/>
    </location>
</feature>